<evidence type="ECO:0000256" key="6">
    <source>
        <dbReference type="ARBA" id="ARBA00022701"/>
    </source>
</evidence>
<evidence type="ECO:0000313" key="13">
    <source>
        <dbReference type="Proteomes" id="UP000275408"/>
    </source>
</evidence>
<dbReference type="GO" id="GO:0003677">
    <property type="term" value="F:DNA binding"/>
    <property type="evidence" value="ECO:0007669"/>
    <property type="project" value="UniProtKB-KW"/>
</dbReference>
<evidence type="ECO:0000256" key="2">
    <source>
        <dbReference type="ARBA" id="ARBA00004186"/>
    </source>
</evidence>
<dbReference type="STRING" id="46731.A0A3M6TEI3"/>
<evidence type="ECO:0000256" key="9">
    <source>
        <dbReference type="ARBA" id="ARBA00023212"/>
    </source>
</evidence>
<comment type="caution">
    <text evidence="12">The sequence shown here is derived from an EMBL/GenBank/DDBJ whole genome shotgun (WGS) entry which is preliminary data.</text>
</comment>
<organism evidence="12 13">
    <name type="scientific">Pocillopora damicornis</name>
    <name type="common">Cauliflower coral</name>
    <name type="synonym">Millepora damicornis</name>
    <dbReference type="NCBI Taxonomy" id="46731"/>
    <lineage>
        <taxon>Eukaryota</taxon>
        <taxon>Metazoa</taxon>
        <taxon>Cnidaria</taxon>
        <taxon>Anthozoa</taxon>
        <taxon>Hexacorallia</taxon>
        <taxon>Scleractinia</taxon>
        <taxon>Astrocoeniina</taxon>
        <taxon>Pocilloporidae</taxon>
        <taxon>Pocillopora</taxon>
    </lineage>
</organism>
<keyword evidence="9" id="KW-0206">Cytoskeleton</keyword>
<feature type="non-terminal residue" evidence="12">
    <location>
        <position position="198"/>
    </location>
</feature>
<evidence type="ECO:0000256" key="3">
    <source>
        <dbReference type="ARBA" id="ARBA00009702"/>
    </source>
</evidence>
<dbReference type="PANTHER" id="PTHR15874">
    <property type="entry name" value="NUCLEOLAR AND SPINDLE-ASSOCIATED PROTEIN 1"/>
    <property type="match status" value="1"/>
</dbReference>
<evidence type="ECO:0000313" key="12">
    <source>
        <dbReference type="EMBL" id="RMX39741.1"/>
    </source>
</evidence>
<evidence type="ECO:0000256" key="4">
    <source>
        <dbReference type="ARBA" id="ARBA00022490"/>
    </source>
</evidence>
<dbReference type="InterPro" id="IPR026756">
    <property type="entry name" value="NuSAP"/>
</dbReference>
<evidence type="ECO:0000256" key="1">
    <source>
        <dbReference type="ARBA" id="ARBA00004123"/>
    </source>
</evidence>
<keyword evidence="8" id="KW-0238">DNA-binding</keyword>
<dbReference type="PANTHER" id="PTHR15874:SF1">
    <property type="entry name" value="NUCLEOLAR AND SPINDLE-ASSOCIATED PROTEIN 1"/>
    <property type="match status" value="1"/>
</dbReference>
<reference evidence="12 13" key="1">
    <citation type="journal article" date="2018" name="Sci. Rep.">
        <title>Comparative analysis of the Pocillopora damicornis genome highlights role of immune system in coral evolution.</title>
        <authorList>
            <person name="Cunning R."/>
            <person name="Bay R.A."/>
            <person name="Gillette P."/>
            <person name="Baker A.C."/>
            <person name="Traylor-Knowles N."/>
        </authorList>
    </citation>
    <scope>NUCLEOTIDE SEQUENCE [LARGE SCALE GENOMIC DNA]</scope>
    <source>
        <strain evidence="12">RSMAS</strain>
        <tissue evidence="12">Whole animal</tissue>
    </source>
</reference>
<name>A0A3M6TEI3_POCDA</name>
<dbReference type="GO" id="GO:0008017">
    <property type="term" value="F:microtubule binding"/>
    <property type="evidence" value="ECO:0007669"/>
    <property type="project" value="TreeGrafter"/>
</dbReference>
<evidence type="ECO:0000256" key="5">
    <source>
        <dbReference type="ARBA" id="ARBA00022618"/>
    </source>
</evidence>
<keyword evidence="11" id="KW-0131">Cell cycle</keyword>
<dbReference type="GO" id="GO:0007076">
    <property type="term" value="P:mitotic chromosome condensation"/>
    <property type="evidence" value="ECO:0007669"/>
    <property type="project" value="TreeGrafter"/>
</dbReference>
<dbReference type="EMBL" id="RCHS01003787">
    <property type="protein sequence ID" value="RMX39741.1"/>
    <property type="molecule type" value="Genomic_DNA"/>
</dbReference>
<evidence type="ECO:0000256" key="11">
    <source>
        <dbReference type="ARBA" id="ARBA00023306"/>
    </source>
</evidence>
<keyword evidence="4" id="KW-0963">Cytoplasm</keyword>
<keyword evidence="5" id="KW-0132">Cell division</keyword>
<accession>A0A3M6TEI3</accession>
<keyword evidence="10" id="KW-0539">Nucleus</keyword>
<dbReference type="OrthoDB" id="3258416at2759"/>
<sequence length="198" mass="22659">MAVTFDANGLEGMKRAELQKLCKSVGIRANSKTSQLIEELKIYALKITGAAEDSLVEQGKESQTADCTEIEEAAKDPETTDFNHESDNDDDSFKRELMDQLDKKVEEKMPAECKIPRFVQFLGKESAAETNKTPANKWNKIHKQQFENMAHGRPYFLLSHYNIKQTSDENKEKYQSGDYKLIQYQILQTNITRTVLQT</sequence>
<protein>
    <submittedName>
        <fullName evidence="12">Uncharacterized protein</fullName>
    </submittedName>
</protein>
<dbReference type="GO" id="GO:0005730">
    <property type="term" value="C:nucleolus"/>
    <property type="evidence" value="ECO:0007669"/>
    <property type="project" value="TreeGrafter"/>
</dbReference>
<evidence type="ECO:0000256" key="7">
    <source>
        <dbReference type="ARBA" id="ARBA00022776"/>
    </source>
</evidence>
<dbReference type="AlphaFoldDB" id="A0A3M6TEI3"/>
<dbReference type="GO" id="GO:0000281">
    <property type="term" value="P:mitotic cytokinesis"/>
    <property type="evidence" value="ECO:0007669"/>
    <property type="project" value="InterPro"/>
</dbReference>
<dbReference type="GO" id="GO:0072686">
    <property type="term" value="C:mitotic spindle"/>
    <property type="evidence" value="ECO:0007669"/>
    <property type="project" value="TreeGrafter"/>
</dbReference>
<keyword evidence="6" id="KW-0493">Microtubule</keyword>
<keyword evidence="13" id="KW-1185">Reference proteome</keyword>
<evidence type="ECO:0000256" key="8">
    <source>
        <dbReference type="ARBA" id="ARBA00023125"/>
    </source>
</evidence>
<gene>
    <name evidence="12" type="ORF">pdam_00022329</name>
</gene>
<dbReference type="GO" id="GO:0005874">
    <property type="term" value="C:microtubule"/>
    <property type="evidence" value="ECO:0007669"/>
    <property type="project" value="UniProtKB-KW"/>
</dbReference>
<dbReference type="Proteomes" id="UP000275408">
    <property type="component" value="Unassembled WGS sequence"/>
</dbReference>
<comment type="subcellular location">
    <subcellularLocation>
        <location evidence="2">Cytoplasm</location>
        <location evidence="2">Cytoskeleton</location>
        <location evidence="2">Spindle</location>
    </subcellularLocation>
    <subcellularLocation>
        <location evidence="1">Nucleus</location>
    </subcellularLocation>
</comment>
<keyword evidence="7" id="KW-0498">Mitosis</keyword>
<comment type="similarity">
    <text evidence="3">Belongs to the NUSAP family.</text>
</comment>
<dbReference type="GO" id="GO:0040001">
    <property type="term" value="P:establishment of mitotic spindle localization"/>
    <property type="evidence" value="ECO:0007669"/>
    <property type="project" value="InterPro"/>
</dbReference>
<evidence type="ECO:0000256" key="10">
    <source>
        <dbReference type="ARBA" id="ARBA00023242"/>
    </source>
</evidence>
<proteinExistence type="inferred from homology"/>